<dbReference type="AlphaFoldDB" id="A0A0L8HY14"/>
<feature type="domain" description="DUF4706" evidence="2">
    <location>
        <begin position="9"/>
        <end position="113"/>
    </location>
</feature>
<feature type="compositionally biased region" description="Basic and acidic residues" evidence="1">
    <location>
        <begin position="316"/>
        <end position="325"/>
    </location>
</feature>
<gene>
    <name evidence="3" type="ORF">OCBIM_22002808mg</name>
</gene>
<dbReference type="STRING" id="37653.A0A0L8HY14"/>
<feature type="compositionally biased region" description="Polar residues" evidence="1">
    <location>
        <begin position="274"/>
        <end position="284"/>
    </location>
</feature>
<sequence length="443" mass="49820">MEFEKQVSSYFKANNSLARRIVEEQEYIQKMYSDNWEQMTCEERECVFNSFAVPASVLEKYSDVPKTSEYPDSFPRHIVACGEKIVVDYNDCQTWPDEHSGAFSWKTKSQQDLTLLDLEPDQLTKKSEKTRKAPPPAKQVFETKTCPWKRENGGIWDSPFLAAERGMDPVFTNNIIEPNSNTNSEEEEKNTAIQEDQPLTDAKVIPPSKQPPPLPSTRPPSITRPPSVRPPPPPVPTTVPRKVDYHTVPLADSHPKKAGRKSHRNSRAEIKASAQKNASNQEAKQNVDHKRDSGKFESQVAAGTHLSINNPAFTDNDEKGIDDPKAATTSLGSKGEWSHFIGEKEASSASSTPTKQLLKEPEPMSISRQVEQIPMKNSSYVVDEEESVAYSCNNEESESLLKTNDQFEKANLNAVNTLESEENVESKRDSNIPRSGYDFLDDW</sequence>
<feature type="compositionally biased region" description="Low complexity" evidence="1">
    <location>
        <begin position="172"/>
        <end position="183"/>
    </location>
</feature>
<name>A0A0L8HY14_OCTBM</name>
<dbReference type="InterPro" id="IPR031600">
    <property type="entry name" value="DUF4706"/>
</dbReference>
<dbReference type="EMBL" id="KQ417037">
    <property type="protein sequence ID" value="KOF94086.1"/>
    <property type="molecule type" value="Genomic_DNA"/>
</dbReference>
<proteinExistence type="predicted"/>
<feature type="compositionally biased region" description="Pro residues" evidence="1">
    <location>
        <begin position="227"/>
        <end position="237"/>
    </location>
</feature>
<feature type="compositionally biased region" description="Pro residues" evidence="1">
    <location>
        <begin position="208"/>
        <end position="218"/>
    </location>
</feature>
<feature type="region of interest" description="Disordered" evidence="1">
    <location>
        <begin position="171"/>
        <end position="372"/>
    </location>
</feature>
<dbReference type="PANTHER" id="PTHR34394:SF1">
    <property type="entry name" value="SIMILAR TO RIKEN CDNA 2310022B05"/>
    <property type="match status" value="1"/>
</dbReference>
<dbReference type="Pfam" id="PF15797">
    <property type="entry name" value="DUF4706"/>
    <property type="match status" value="1"/>
</dbReference>
<evidence type="ECO:0000313" key="3">
    <source>
        <dbReference type="EMBL" id="KOF94086.1"/>
    </source>
</evidence>
<protein>
    <recommendedName>
        <fullName evidence="2">DUF4706 domain-containing protein</fullName>
    </recommendedName>
</protein>
<feature type="region of interest" description="Disordered" evidence="1">
    <location>
        <begin position="122"/>
        <end position="144"/>
    </location>
</feature>
<evidence type="ECO:0000259" key="2">
    <source>
        <dbReference type="Pfam" id="PF15797"/>
    </source>
</evidence>
<organism evidence="3">
    <name type="scientific">Octopus bimaculoides</name>
    <name type="common">California two-spotted octopus</name>
    <dbReference type="NCBI Taxonomy" id="37653"/>
    <lineage>
        <taxon>Eukaryota</taxon>
        <taxon>Metazoa</taxon>
        <taxon>Spiralia</taxon>
        <taxon>Lophotrochozoa</taxon>
        <taxon>Mollusca</taxon>
        <taxon>Cephalopoda</taxon>
        <taxon>Coleoidea</taxon>
        <taxon>Octopodiformes</taxon>
        <taxon>Octopoda</taxon>
        <taxon>Incirrata</taxon>
        <taxon>Octopodidae</taxon>
        <taxon>Octopus</taxon>
    </lineage>
</organism>
<feature type="compositionally biased region" description="Basic and acidic residues" evidence="1">
    <location>
        <begin position="122"/>
        <end position="131"/>
    </location>
</feature>
<evidence type="ECO:0000256" key="1">
    <source>
        <dbReference type="SAM" id="MobiDB-lite"/>
    </source>
</evidence>
<feature type="compositionally biased region" description="Basic and acidic residues" evidence="1">
    <location>
        <begin position="285"/>
        <end position="295"/>
    </location>
</feature>
<accession>A0A0L8HY14</accession>
<reference evidence="3" key="1">
    <citation type="submission" date="2015-07" db="EMBL/GenBank/DDBJ databases">
        <title>MeaNS - Measles Nucleotide Surveillance Program.</title>
        <authorList>
            <person name="Tran T."/>
            <person name="Druce J."/>
        </authorList>
    </citation>
    <scope>NUCLEOTIDE SEQUENCE</scope>
    <source>
        <strain evidence="3">UCB-OBI-ISO-001</strain>
        <tissue evidence="3">Gonad</tissue>
    </source>
</reference>
<feature type="compositionally biased region" description="Basic residues" evidence="1">
    <location>
        <begin position="256"/>
        <end position="265"/>
    </location>
</feature>
<dbReference type="PANTHER" id="PTHR34394">
    <property type="entry name" value="SIMILAR TO RIKEN CDNA 2310022B05"/>
    <property type="match status" value="1"/>
</dbReference>
<feature type="region of interest" description="Disordered" evidence="1">
    <location>
        <begin position="418"/>
        <end position="443"/>
    </location>
</feature>
<dbReference type="OrthoDB" id="5984457at2759"/>
<dbReference type="KEGG" id="obi:106867915"/>